<dbReference type="InterPro" id="IPR012675">
    <property type="entry name" value="Beta-grasp_dom_sf"/>
</dbReference>
<dbReference type="AlphaFoldDB" id="A0A3N1H3W8"/>
<dbReference type="GO" id="GO:0051537">
    <property type="term" value="F:2 iron, 2 sulfur cluster binding"/>
    <property type="evidence" value="ECO:0007669"/>
    <property type="project" value="UniProtKB-KW"/>
</dbReference>
<keyword evidence="3" id="KW-0560">Oxidoreductase</keyword>
<dbReference type="PANTHER" id="PTHR44379">
    <property type="entry name" value="OXIDOREDUCTASE WITH IRON-SULFUR SUBUNIT"/>
    <property type="match status" value="1"/>
</dbReference>
<keyword evidence="1" id="KW-0001">2Fe-2S</keyword>
<comment type="pathway">
    <text evidence="6">Alkaloid degradation; nicotine degradation.</text>
</comment>
<dbReference type="Pfam" id="PF00111">
    <property type="entry name" value="Fer2"/>
    <property type="match status" value="1"/>
</dbReference>
<protein>
    <submittedName>
        <fullName evidence="8">Carbon-monoxide dehydrogenase small subunit</fullName>
    </submittedName>
</protein>
<keyword evidence="4" id="KW-0408">Iron</keyword>
<dbReference type="FunFam" id="3.10.20.30:FF:000020">
    <property type="entry name" value="Xanthine dehydrogenase iron-sulfur subunit"/>
    <property type="match status" value="1"/>
</dbReference>
<comment type="caution">
    <text evidence="8">The sequence shown here is derived from an EMBL/GenBank/DDBJ whole genome shotgun (WGS) entry which is preliminary data.</text>
</comment>
<evidence type="ECO:0000256" key="3">
    <source>
        <dbReference type="ARBA" id="ARBA00023002"/>
    </source>
</evidence>
<evidence type="ECO:0000256" key="4">
    <source>
        <dbReference type="ARBA" id="ARBA00023004"/>
    </source>
</evidence>
<feature type="domain" description="2Fe-2S ferredoxin-type" evidence="7">
    <location>
        <begin position="7"/>
        <end position="83"/>
    </location>
</feature>
<evidence type="ECO:0000259" key="7">
    <source>
        <dbReference type="PROSITE" id="PS51085"/>
    </source>
</evidence>
<dbReference type="InterPro" id="IPR006058">
    <property type="entry name" value="2Fe2S_fd_BS"/>
</dbReference>
<dbReference type="Gene3D" id="1.10.150.120">
    <property type="entry name" value="[2Fe-2S]-binding domain"/>
    <property type="match status" value="1"/>
</dbReference>
<dbReference type="PROSITE" id="PS00197">
    <property type="entry name" value="2FE2S_FER_1"/>
    <property type="match status" value="1"/>
</dbReference>
<dbReference type="InterPro" id="IPR001041">
    <property type="entry name" value="2Fe-2S_ferredoxin-type"/>
</dbReference>
<keyword evidence="9" id="KW-1185">Reference proteome</keyword>
<dbReference type="SUPFAM" id="SSF54292">
    <property type="entry name" value="2Fe-2S ferredoxin-like"/>
    <property type="match status" value="1"/>
</dbReference>
<evidence type="ECO:0000256" key="5">
    <source>
        <dbReference type="ARBA" id="ARBA00023014"/>
    </source>
</evidence>
<dbReference type="SUPFAM" id="SSF47741">
    <property type="entry name" value="CO dehydrogenase ISP C-domain like"/>
    <property type="match status" value="1"/>
</dbReference>
<gene>
    <name evidence="8" type="ORF">EDD40_2485</name>
</gene>
<dbReference type="InterPro" id="IPR002888">
    <property type="entry name" value="2Fe-2S-bd"/>
</dbReference>
<dbReference type="InterPro" id="IPR051452">
    <property type="entry name" value="Diverse_Oxidoreductases"/>
</dbReference>
<organism evidence="8 9">
    <name type="scientific">Saccharothrix texasensis</name>
    <dbReference type="NCBI Taxonomy" id="103734"/>
    <lineage>
        <taxon>Bacteria</taxon>
        <taxon>Bacillati</taxon>
        <taxon>Actinomycetota</taxon>
        <taxon>Actinomycetes</taxon>
        <taxon>Pseudonocardiales</taxon>
        <taxon>Pseudonocardiaceae</taxon>
        <taxon>Saccharothrix</taxon>
    </lineage>
</organism>
<dbReference type="Proteomes" id="UP000268727">
    <property type="component" value="Unassembled WGS sequence"/>
</dbReference>
<dbReference type="PROSITE" id="PS51085">
    <property type="entry name" value="2FE2S_FER_2"/>
    <property type="match status" value="1"/>
</dbReference>
<dbReference type="EMBL" id="RJKM01000001">
    <property type="protein sequence ID" value="ROP37191.1"/>
    <property type="molecule type" value="Genomic_DNA"/>
</dbReference>
<evidence type="ECO:0000256" key="1">
    <source>
        <dbReference type="ARBA" id="ARBA00022714"/>
    </source>
</evidence>
<evidence type="ECO:0000313" key="8">
    <source>
        <dbReference type="EMBL" id="ROP37191.1"/>
    </source>
</evidence>
<evidence type="ECO:0000313" key="9">
    <source>
        <dbReference type="Proteomes" id="UP000268727"/>
    </source>
</evidence>
<name>A0A3N1H3W8_9PSEU</name>
<dbReference type="PANTHER" id="PTHR44379:SF5">
    <property type="entry name" value="OXIDOREDUCTASE WITH IRON-SULFUR SUBUNIT"/>
    <property type="match status" value="1"/>
</dbReference>
<sequence>MKPLSEHEIELSVNGRRQVVRVPARRLLSDCLRHDLAFTSTHVGCEQGTCGACTVLVDGAPMRSCLLPAVTVDGCEITTAEGCRAPDGGLGRVQRALVRCQGVQCGFCTPGMVVSIVAFLRECPRPSPEQARDAVAGVLCRCTGYQDLVAAVLHAARPDGGASG</sequence>
<evidence type="ECO:0000256" key="6">
    <source>
        <dbReference type="ARBA" id="ARBA00060707"/>
    </source>
</evidence>
<dbReference type="InterPro" id="IPR036884">
    <property type="entry name" value="2Fe-2S-bd_dom_sf"/>
</dbReference>
<dbReference type="Pfam" id="PF01799">
    <property type="entry name" value="Fer2_2"/>
    <property type="match status" value="1"/>
</dbReference>
<evidence type="ECO:0000256" key="2">
    <source>
        <dbReference type="ARBA" id="ARBA00022723"/>
    </source>
</evidence>
<dbReference type="InterPro" id="IPR036010">
    <property type="entry name" value="2Fe-2S_ferredoxin-like_sf"/>
</dbReference>
<dbReference type="GO" id="GO:0046872">
    <property type="term" value="F:metal ion binding"/>
    <property type="evidence" value="ECO:0007669"/>
    <property type="project" value="UniProtKB-KW"/>
</dbReference>
<keyword evidence="5" id="KW-0411">Iron-sulfur</keyword>
<proteinExistence type="predicted"/>
<dbReference type="GO" id="GO:0016491">
    <property type="term" value="F:oxidoreductase activity"/>
    <property type="evidence" value="ECO:0007669"/>
    <property type="project" value="UniProtKB-KW"/>
</dbReference>
<dbReference type="Gene3D" id="3.10.20.30">
    <property type="match status" value="1"/>
</dbReference>
<reference evidence="8 9" key="1">
    <citation type="submission" date="2018-11" db="EMBL/GenBank/DDBJ databases">
        <title>Sequencing the genomes of 1000 actinobacteria strains.</title>
        <authorList>
            <person name="Klenk H.-P."/>
        </authorList>
    </citation>
    <scope>NUCLEOTIDE SEQUENCE [LARGE SCALE GENOMIC DNA]</scope>
    <source>
        <strain evidence="8 9">DSM 44231</strain>
    </source>
</reference>
<accession>A0A3N1H3W8</accession>
<keyword evidence="2" id="KW-0479">Metal-binding</keyword>